<organism evidence="1 2">
    <name type="scientific">Segatella hominis</name>
    <dbReference type="NCBI Taxonomy" id="2518605"/>
    <lineage>
        <taxon>Bacteria</taxon>
        <taxon>Pseudomonadati</taxon>
        <taxon>Bacteroidota</taxon>
        <taxon>Bacteroidia</taxon>
        <taxon>Bacteroidales</taxon>
        <taxon>Prevotellaceae</taxon>
        <taxon>Segatella</taxon>
    </lineage>
</organism>
<dbReference type="OrthoDB" id="1081057at2"/>
<keyword evidence="2" id="KW-1185">Reference proteome</keyword>
<reference evidence="1 2" key="1">
    <citation type="submission" date="2019-02" db="EMBL/GenBank/DDBJ databases">
        <title>Draft Genome Sequence of the Prevotella sp. BCRC 81118, Isolated from Human Feces.</title>
        <authorList>
            <person name="Huang C.-H."/>
        </authorList>
    </citation>
    <scope>NUCLEOTIDE SEQUENCE [LARGE SCALE GENOMIC DNA]</scope>
    <source>
        <strain evidence="1 2">BCRC 81118</strain>
    </source>
</reference>
<dbReference type="RefSeq" id="WP_134843974.1">
    <property type="nucleotide sequence ID" value="NZ_SGVY01000033.1"/>
</dbReference>
<dbReference type="Proteomes" id="UP000297872">
    <property type="component" value="Unassembled WGS sequence"/>
</dbReference>
<comment type="caution">
    <text evidence="1">The sequence shown here is derived from an EMBL/GenBank/DDBJ whole genome shotgun (WGS) entry which is preliminary data.</text>
</comment>
<evidence type="ECO:0008006" key="3">
    <source>
        <dbReference type="Google" id="ProtNLM"/>
    </source>
</evidence>
<dbReference type="AlphaFoldDB" id="A0A4Y8VDT5"/>
<accession>A0A4Y8VDT5</accession>
<protein>
    <recommendedName>
        <fullName evidence="3">Adhesin</fullName>
    </recommendedName>
</protein>
<evidence type="ECO:0000313" key="2">
    <source>
        <dbReference type="Proteomes" id="UP000297872"/>
    </source>
</evidence>
<dbReference type="GeneID" id="302995960"/>
<proteinExistence type="predicted"/>
<evidence type="ECO:0000313" key="1">
    <source>
        <dbReference type="EMBL" id="TFH78317.1"/>
    </source>
</evidence>
<gene>
    <name evidence="1" type="ORF">EXN75_11800</name>
</gene>
<name>A0A4Y8VDT5_9BACT</name>
<dbReference type="EMBL" id="SGVY01000033">
    <property type="protein sequence ID" value="TFH78317.1"/>
    <property type="molecule type" value="Genomic_DNA"/>
</dbReference>
<sequence length="834" mass="93027">MMKMFLLSFNAFKHRSIFAVFLAIFLLFGAVKGTKAQESNGSASPFDGLEKLEGISASEMANNAKNGKHGEFPTDKKQIFFLYNVKTGLLLNVGGYWGTHVSLQEYGMPLSVYQDKNGWIHFQQDIDKQGASSGTQEGCSLEYFYNASNTGNAAVNNGVFVDRDIYKSSTDTTVIQRGWKIVPIEGDAKNTFRIYTYRCSTSGYKSSTKYENYYLSAASSVVDVDKNCGAFLKTDKDYSVEGSKWRIFSYEQLYNLQKNSFGFKSSLDLSFKLECPGFNRDNGALDKWKTAVYKKGATGLFRFGLEERYKTDPSHGLNDYKGSVTSDNPYTFNGTKYTSMNDYQTHLGKYYCADIKNTRGAVYQVVHVDHGGSYVIECKAYSNTNKAKLFAVLLKETKEGTTNYKEIVDGSLRETVVMQTANMSQTEQTNLHVSEKNMDYAGKEFYGSHKYFNSVLVQVPEGGGNICFGVRVGSVADNIAEDGEWTVFDDFRLLYAGSTTSRDLILDEDKDNLNYLLDCTETYDDVVLHLNKKSFNKNINKWNTIVLPVNLNKDQFTQAFGANARLAELTTLTRNQIQFTTVKIAEKGNNDVVLAAYVPYIIYPTKDLANERTPAYTATLHKTGSGSESEEHKVTIAENHIDIPNVSLKKNDQNKNDLFGLIKDTWSLNLAKVKVADKPGESEIVTDGTLAAYGTFARTYGSIMENDEQTTFTVDKSNPIIEGRDNLKGCYFFHEGKMVYAGNHVRGLRGFSVWFKPYNNSTSGAATSKFILDGIDYTTDVERIMATEDSSIDSKFAKLGVFNLNGQLVRSGSTDVSGLPSGIYIVNGKKVFVK</sequence>